<feature type="binding site" evidence="3">
    <location>
        <position position="127"/>
    </location>
    <ligand>
        <name>substrate</name>
    </ligand>
</feature>
<dbReference type="OrthoDB" id="9971669at2759"/>
<organism evidence="7 8">
    <name type="scientific">Phaeomoniella chlamydospora</name>
    <name type="common">Phaeoacremonium chlamydosporum</name>
    <dbReference type="NCBI Taxonomy" id="158046"/>
    <lineage>
        <taxon>Eukaryota</taxon>
        <taxon>Fungi</taxon>
        <taxon>Dikarya</taxon>
        <taxon>Ascomycota</taxon>
        <taxon>Pezizomycotina</taxon>
        <taxon>Eurotiomycetes</taxon>
        <taxon>Chaetothyriomycetidae</taxon>
        <taxon>Phaeomoniellales</taxon>
        <taxon>Phaeomoniellaceae</taxon>
        <taxon>Phaeomoniella</taxon>
    </lineage>
</organism>
<dbReference type="SUPFAM" id="SSF56529">
    <property type="entry name" value="FAH"/>
    <property type="match status" value="1"/>
</dbReference>
<keyword evidence="8" id="KW-1185">Reference proteome</keyword>
<keyword evidence="4 5" id="KW-0106">Calcium</keyword>
<keyword evidence="5" id="KW-0585">Phenylalanine catabolism</keyword>
<dbReference type="GO" id="GO:0004334">
    <property type="term" value="F:fumarylacetoacetase activity"/>
    <property type="evidence" value="ECO:0007669"/>
    <property type="project" value="UniProtKB-UniRule"/>
</dbReference>
<evidence type="ECO:0000313" key="8">
    <source>
        <dbReference type="Proteomes" id="UP000053317"/>
    </source>
</evidence>
<protein>
    <recommendedName>
        <fullName evidence="5">Fumarylacetoacetase</fullName>
        <ecNumber evidence="5">3.7.1.2</ecNumber>
    </recommendedName>
    <alternativeName>
        <fullName evidence="5">Fumarylacetoacetate hydrolase</fullName>
    </alternativeName>
</protein>
<sequence length="211" mass="23469">MPLFIRDYTDFYAGLNHAFNVGVLFRGPDNALQPNYKNLPVAYHGRASSVVISGTPIRRPAGQLLTDPTAVLKKPVHLPCKKLDFELELAAFIATGNDLGEPISTKNASESVFGYVLMNDWSARDIQAWEYVPLGPFNSKNFGTTISPWVVLPDALAPFKTAGLHNDVDILAYLKEDSSETVYDIKLEVEITSKLNLMDPLYDPHLQRSIF</sequence>
<feature type="binding site" evidence="4">
    <location>
        <position position="86"/>
    </location>
    <ligand>
        <name>Ca(2+)</name>
        <dbReference type="ChEBI" id="CHEBI:29108"/>
    </ligand>
</feature>
<comment type="pathway">
    <text evidence="5">Amino-acid degradation; L-phenylalanine degradation; acetoacetate and fumarate from L-phenylalanine: step 6/6.</text>
</comment>
<evidence type="ECO:0000256" key="5">
    <source>
        <dbReference type="RuleBase" id="RU366008"/>
    </source>
</evidence>
<name>A0A0G2EB65_PHACM</name>
<comment type="cofactor">
    <cofactor evidence="5">
        <name>Mg(2+)</name>
        <dbReference type="ChEBI" id="CHEBI:18420"/>
    </cofactor>
    <cofactor evidence="5">
        <name>Ca(2+)</name>
        <dbReference type="ChEBI" id="CHEBI:29108"/>
    </cofactor>
</comment>
<dbReference type="PANTHER" id="PTHR43069:SF2">
    <property type="entry name" value="FUMARYLACETOACETASE"/>
    <property type="match status" value="1"/>
</dbReference>
<dbReference type="UniPathway" id="UPA00139">
    <property type="reaction ID" value="UER00341"/>
</dbReference>
<comment type="caution">
    <text evidence="7">The sequence shown here is derived from an EMBL/GenBank/DDBJ whole genome shotgun (WGS) entry which is preliminary data.</text>
</comment>
<feature type="binding site" evidence="3">
    <location>
        <position position="12"/>
    </location>
    <ligand>
        <name>substrate</name>
    </ligand>
</feature>
<feature type="active site" description="Proton acceptor" evidence="2">
    <location>
        <position position="17"/>
    </location>
</feature>
<feature type="domain" description="Fumarylacetoacetase-like C-terminal" evidence="6">
    <location>
        <begin position="10"/>
        <end position="184"/>
    </location>
</feature>
<feature type="binding site" evidence="4">
    <location>
        <position position="120"/>
    </location>
    <ligand>
        <name>Mg(2+)</name>
        <dbReference type="ChEBI" id="CHEBI:18420"/>
    </ligand>
</feature>
<feature type="binding site" evidence="4">
    <location>
        <position position="88"/>
    </location>
    <ligand>
        <name>Ca(2+)</name>
        <dbReference type="ChEBI" id="CHEBI:29108"/>
    </ligand>
</feature>
<evidence type="ECO:0000256" key="2">
    <source>
        <dbReference type="PIRSR" id="PIRSR605959-1"/>
    </source>
</evidence>
<dbReference type="InterPro" id="IPR011234">
    <property type="entry name" value="Fumarylacetoacetase-like_C"/>
</dbReference>
<dbReference type="InterPro" id="IPR036663">
    <property type="entry name" value="Fumarylacetoacetase_C_sf"/>
</dbReference>
<comment type="catalytic activity">
    <reaction evidence="5">
        <text>4-fumarylacetoacetate + H2O = acetoacetate + fumarate + H(+)</text>
        <dbReference type="Rhea" id="RHEA:10244"/>
        <dbReference type="ChEBI" id="CHEBI:13705"/>
        <dbReference type="ChEBI" id="CHEBI:15377"/>
        <dbReference type="ChEBI" id="CHEBI:15378"/>
        <dbReference type="ChEBI" id="CHEBI:18034"/>
        <dbReference type="ChEBI" id="CHEBI:29806"/>
        <dbReference type="EC" id="3.7.1.2"/>
    </reaction>
</comment>
<keyword evidence="5" id="KW-0828">Tyrosine catabolism</keyword>
<proteinExistence type="inferred from homology"/>
<evidence type="ECO:0000256" key="1">
    <source>
        <dbReference type="ARBA" id="ARBA00010211"/>
    </source>
</evidence>
<dbReference type="PANTHER" id="PTHR43069">
    <property type="entry name" value="FUMARYLACETOACETASE"/>
    <property type="match status" value="1"/>
</dbReference>
<gene>
    <name evidence="7" type="ORF">UCRPC4_g04445</name>
</gene>
<dbReference type="GO" id="GO:0006559">
    <property type="term" value="P:L-phenylalanine catabolic process"/>
    <property type="evidence" value="ECO:0007669"/>
    <property type="project" value="UniProtKB-UniRule"/>
</dbReference>
<keyword evidence="4 5" id="KW-0460">Magnesium</keyword>
<dbReference type="InterPro" id="IPR005959">
    <property type="entry name" value="Fumarylacetoacetase"/>
</dbReference>
<dbReference type="EMBL" id="LCWF01000106">
    <property type="protein sequence ID" value="KKY19744.1"/>
    <property type="molecule type" value="Genomic_DNA"/>
</dbReference>
<reference evidence="7 8" key="2">
    <citation type="submission" date="2015-05" db="EMBL/GenBank/DDBJ databases">
        <authorList>
            <person name="Morales-Cruz A."/>
            <person name="Amrine K.C."/>
            <person name="Cantu D."/>
        </authorList>
    </citation>
    <scope>NUCLEOTIDE SEQUENCE [LARGE SCALE GENOMIC DNA]</scope>
    <source>
        <strain evidence="7">UCRPC4</strain>
    </source>
</reference>
<accession>A0A0G2EB65</accession>
<feature type="binding site" evidence="3">
    <location>
        <position position="26"/>
    </location>
    <ligand>
        <name>substrate</name>
    </ligand>
</feature>
<evidence type="ECO:0000256" key="4">
    <source>
        <dbReference type="PIRSR" id="PIRSR605959-3"/>
    </source>
</evidence>
<feature type="binding site" evidence="4">
    <location>
        <position position="10"/>
    </location>
    <ligand>
        <name>Ca(2+)</name>
        <dbReference type="ChEBI" id="CHEBI:29108"/>
    </ligand>
</feature>
<feature type="binding site" evidence="3">
    <location>
        <position position="131"/>
    </location>
    <ligand>
        <name>substrate</name>
    </ligand>
</feature>
<dbReference type="Gene3D" id="3.90.850.10">
    <property type="entry name" value="Fumarylacetoacetase-like, C-terminal domain"/>
    <property type="match status" value="1"/>
</dbReference>
<keyword evidence="5" id="KW-0378">Hydrolase</keyword>
<keyword evidence="4 5" id="KW-0479">Metal-binding</keyword>
<evidence type="ECO:0000313" key="7">
    <source>
        <dbReference type="EMBL" id="KKY19744.1"/>
    </source>
</evidence>
<reference evidence="7 8" key="1">
    <citation type="submission" date="2015-05" db="EMBL/GenBank/DDBJ databases">
        <title>Distinctive expansion of gene families associated with plant cell wall degradation and secondary metabolism in the genomes of grapevine trunk pathogens.</title>
        <authorList>
            <person name="Lawrence D.P."/>
            <person name="Travadon R."/>
            <person name="Rolshausen P.E."/>
            <person name="Baumgartner K."/>
        </authorList>
    </citation>
    <scope>NUCLEOTIDE SEQUENCE [LARGE SCALE GENOMIC DNA]</scope>
    <source>
        <strain evidence="7">UCRPC4</strain>
    </source>
</reference>
<feature type="binding site" evidence="4">
    <location>
        <position position="120"/>
    </location>
    <ligand>
        <name>Ca(2+)</name>
        <dbReference type="ChEBI" id="CHEBI:29108"/>
    </ligand>
</feature>
<evidence type="ECO:0000256" key="3">
    <source>
        <dbReference type="PIRSR" id="PIRSR605959-2"/>
    </source>
</evidence>
<dbReference type="GO" id="GO:0006572">
    <property type="term" value="P:L-tyrosine catabolic process"/>
    <property type="evidence" value="ECO:0007669"/>
    <property type="project" value="UniProtKB-UniRule"/>
</dbReference>
<dbReference type="GO" id="GO:1902000">
    <property type="term" value="P:homogentisate catabolic process"/>
    <property type="evidence" value="ECO:0007669"/>
    <property type="project" value="TreeGrafter"/>
</dbReference>
<feature type="binding site" evidence="4">
    <location>
        <position position="140"/>
    </location>
    <ligand>
        <name>Mg(2+)</name>
        <dbReference type="ChEBI" id="CHEBI:18420"/>
    </ligand>
</feature>
<dbReference type="Proteomes" id="UP000053317">
    <property type="component" value="Unassembled WGS sequence"/>
</dbReference>
<dbReference type="GO" id="GO:0046872">
    <property type="term" value="F:metal ion binding"/>
    <property type="evidence" value="ECO:0007669"/>
    <property type="project" value="UniProtKB-UniRule"/>
</dbReference>
<dbReference type="AlphaFoldDB" id="A0A0G2EB65"/>
<comment type="similarity">
    <text evidence="1 5">Belongs to the FAH family.</text>
</comment>
<evidence type="ECO:0000259" key="6">
    <source>
        <dbReference type="Pfam" id="PF01557"/>
    </source>
</evidence>
<dbReference type="EC" id="3.7.1.2" evidence="5"/>
<feature type="binding site" evidence="4">
    <location>
        <position position="144"/>
    </location>
    <ligand>
        <name>Mg(2+)</name>
        <dbReference type="ChEBI" id="CHEBI:18420"/>
    </ligand>
</feature>
<dbReference type="Pfam" id="PF01557">
    <property type="entry name" value="FAA_hydrolase"/>
    <property type="match status" value="1"/>
</dbReference>